<dbReference type="Proteomes" id="UP001159641">
    <property type="component" value="Unassembled WGS sequence"/>
</dbReference>
<keyword evidence="2" id="KW-1185">Reference proteome</keyword>
<dbReference type="EMBL" id="JAIQCJ010001425">
    <property type="protein sequence ID" value="KAJ8789422.1"/>
    <property type="molecule type" value="Genomic_DNA"/>
</dbReference>
<organism evidence="1 2">
    <name type="scientific">Eschrichtius robustus</name>
    <name type="common">California gray whale</name>
    <name type="synonym">Eschrichtius gibbosus</name>
    <dbReference type="NCBI Taxonomy" id="9764"/>
    <lineage>
        <taxon>Eukaryota</taxon>
        <taxon>Metazoa</taxon>
        <taxon>Chordata</taxon>
        <taxon>Craniata</taxon>
        <taxon>Vertebrata</taxon>
        <taxon>Euteleostomi</taxon>
        <taxon>Mammalia</taxon>
        <taxon>Eutheria</taxon>
        <taxon>Laurasiatheria</taxon>
        <taxon>Artiodactyla</taxon>
        <taxon>Whippomorpha</taxon>
        <taxon>Cetacea</taxon>
        <taxon>Mysticeti</taxon>
        <taxon>Eschrichtiidae</taxon>
        <taxon>Eschrichtius</taxon>
    </lineage>
</organism>
<proteinExistence type="predicted"/>
<gene>
    <name evidence="1" type="ORF">J1605_021949</name>
</gene>
<evidence type="ECO:0000313" key="2">
    <source>
        <dbReference type="Proteomes" id="UP001159641"/>
    </source>
</evidence>
<protein>
    <submittedName>
        <fullName evidence="1">Uncharacterized protein</fullName>
    </submittedName>
</protein>
<accession>A0AB34H9G4</accession>
<name>A0AB34H9G4_ESCRO</name>
<reference evidence="1 2" key="1">
    <citation type="submission" date="2022-11" db="EMBL/GenBank/DDBJ databases">
        <title>Whole genome sequence of Eschrichtius robustus ER-17-0199.</title>
        <authorList>
            <person name="Bruniche-Olsen A."/>
            <person name="Black A.N."/>
            <person name="Fields C.J."/>
            <person name="Walden K."/>
            <person name="Dewoody J.A."/>
        </authorList>
    </citation>
    <scope>NUCLEOTIDE SEQUENCE [LARGE SCALE GENOMIC DNA]</scope>
    <source>
        <strain evidence="1">ER-17-0199</strain>
        <tissue evidence="1">Blubber</tissue>
    </source>
</reference>
<comment type="caution">
    <text evidence="1">The sequence shown here is derived from an EMBL/GenBank/DDBJ whole genome shotgun (WGS) entry which is preliminary data.</text>
</comment>
<sequence>MPVFQPPDTNPRLSPAIP</sequence>
<dbReference type="AlphaFoldDB" id="A0AB34H9G4"/>
<evidence type="ECO:0000313" key="1">
    <source>
        <dbReference type="EMBL" id="KAJ8789422.1"/>
    </source>
</evidence>